<gene>
    <name evidence="3" type="ORF">K7432_018647</name>
</gene>
<evidence type="ECO:0000313" key="4">
    <source>
        <dbReference type="Proteomes" id="UP001479436"/>
    </source>
</evidence>
<organism evidence="3 4">
    <name type="scientific">Basidiobolus ranarum</name>
    <dbReference type="NCBI Taxonomy" id="34480"/>
    <lineage>
        <taxon>Eukaryota</taxon>
        <taxon>Fungi</taxon>
        <taxon>Fungi incertae sedis</taxon>
        <taxon>Zoopagomycota</taxon>
        <taxon>Entomophthoromycotina</taxon>
        <taxon>Basidiobolomycetes</taxon>
        <taxon>Basidiobolales</taxon>
        <taxon>Basidiobolaceae</taxon>
        <taxon>Basidiobolus</taxon>
    </lineage>
</organism>
<evidence type="ECO:0000313" key="3">
    <source>
        <dbReference type="EMBL" id="KAK9762210.1"/>
    </source>
</evidence>
<sequence>MYPQIIFISTILFASFTNASDTKLSTPAEDAPLSTAFTLPANENMMLDTGFGFFIPEFMLNEVATLTPEESHLRRINLRKIFVRLSKASPVKHAIRTLPETSGQDTNTPIISDSVTVPDSDKVEDTDVDYNTDDEGNTNLGTSPEETELRRGGRGGRRGRGGRGRGGRGGRGHGRFGRGRFGRSGRFGRFGGRRFGRFGRFGIFSGWGFDWNDDCSGDDCGDC</sequence>
<keyword evidence="4" id="KW-1185">Reference proteome</keyword>
<feature type="region of interest" description="Disordered" evidence="1">
    <location>
        <begin position="99"/>
        <end position="183"/>
    </location>
</feature>
<feature type="compositionally biased region" description="Acidic residues" evidence="1">
    <location>
        <begin position="126"/>
        <end position="136"/>
    </location>
</feature>
<accession>A0ABR2WL14</accession>
<feature type="compositionally biased region" description="Basic residues" evidence="1">
    <location>
        <begin position="152"/>
        <end position="183"/>
    </location>
</feature>
<evidence type="ECO:0000256" key="1">
    <source>
        <dbReference type="SAM" id="MobiDB-lite"/>
    </source>
</evidence>
<proteinExistence type="predicted"/>
<feature type="signal peptide" evidence="2">
    <location>
        <begin position="1"/>
        <end position="19"/>
    </location>
</feature>
<dbReference type="EMBL" id="JASJQH010001049">
    <property type="protein sequence ID" value="KAK9762210.1"/>
    <property type="molecule type" value="Genomic_DNA"/>
</dbReference>
<protein>
    <submittedName>
        <fullName evidence="3">Uncharacterized protein</fullName>
    </submittedName>
</protein>
<name>A0ABR2WL14_9FUNG</name>
<evidence type="ECO:0000256" key="2">
    <source>
        <dbReference type="SAM" id="SignalP"/>
    </source>
</evidence>
<feature type="compositionally biased region" description="Polar residues" evidence="1">
    <location>
        <begin position="99"/>
        <end position="117"/>
    </location>
</feature>
<dbReference type="Proteomes" id="UP001479436">
    <property type="component" value="Unassembled WGS sequence"/>
</dbReference>
<feature type="chain" id="PRO_5047207796" evidence="2">
    <location>
        <begin position="20"/>
        <end position="223"/>
    </location>
</feature>
<comment type="caution">
    <text evidence="3">The sequence shown here is derived from an EMBL/GenBank/DDBJ whole genome shotgun (WGS) entry which is preliminary data.</text>
</comment>
<reference evidence="3 4" key="1">
    <citation type="submission" date="2023-04" db="EMBL/GenBank/DDBJ databases">
        <title>Genome of Basidiobolus ranarum AG-B5.</title>
        <authorList>
            <person name="Stajich J.E."/>
            <person name="Carter-House D."/>
            <person name="Gryganskyi A."/>
        </authorList>
    </citation>
    <scope>NUCLEOTIDE SEQUENCE [LARGE SCALE GENOMIC DNA]</scope>
    <source>
        <strain evidence="3 4">AG-B5</strain>
    </source>
</reference>
<keyword evidence="2" id="KW-0732">Signal</keyword>